<dbReference type="EMBL" id="KK107796">
    <property type="protein sequence ID" value="EZA47628.1"/>
    <property type="molecule type" value="Genomic_DNA"/>
</dbReference>
<name>A0A026VV35_OOCBI</name>
<sequence length="54" mass="6491">MLYYIRQTYDINVKEIIHTFKQRTNVAFPLQYTDAIFPERFKASTLKYSINSRG</sequence>
<reference evidence="1 2" key="1">
    <citation type="journal article" date="2014" name="Curr. Biol.">
        <title>The genome of the clonal raider ant Cerapachys biroi.</title>
        <authorList>
            <person name="Oxley P.R."/>
            <person name="Ji L."/>
            <person name="Fetter-Pruneda I."/>
            <person name="McKenzie S.K."/>
            <person name="Li C."/>
            <person name="Hu H."/>
            <person name="Zhang G."/>
            <person name="Kronauer D.J."/>
        </authorList>
    </citation>
    <scope>NUCLEOTIDE SEQUENCE [LARGE SCALE GENOMIC DNA]</scope>
</reference>
<proteinExistence type="predicted"/>
<organism evidence="1 2">
    <name type="scientific">Ooceraea biroi</name>
    <name type="common">Clonal raider ant</name>
    <name type="synonym">Cerapachys biroi</name>
    <dbReference type="NCBI Taxonomy" id="2015173"/>
    <lineage>
        <taxon>Eukaryota</taxon>
        <taxon>Metazoa</taxon>
        <taxon>Ecdysozoa</taxon>
        <taxon>Arthropoda</taxon>
        <taxon>Hexapoda</taxon>
        <taxon>Insecta</taxon>
        <taxon>Pterygota</taxon>
        <taxon>Neoptera</taxon>
        <taxon>Endopterygota</taxon>
        <taxon>Hymenoptera</taxon>
        <taxon>Apocrita</taxon>
        <taxon>Aculeata</taxon>
        <taxon>Formicoidea</taxon>
        <taxon>Formicidae</taxon>
        <taxon>Dorylinae</taxon>
        <taxon>Ooceraea</taxon>
    </lineage>
</organism>
<protein>
    <submittedName>
        <fullName evidence="1">Uncharacterized protein</fullName>
    </submittedName>
</protein>
<evidence type="ECO:0000313" key="1">
    <source>
        <dbReference type="EMBL" id="EZA47628.1"/>
    </source>
</evidence>
<dbReference type="Proteomes" id="UP000053097">
    <property type="component" value="Unassembled WGS sequence"/>
</dbReference>
<evidence type="ECO:0000313" key="2">
    <source>
        <dbReference type="Proteomes" id="UP000053097"/>
    </source>
</evidence>
<dbReference type="AlphaFoldDB" id="A0A026VV35"/>
<gene>
    <name evidence="1" type="ORF">X777_15376</name>
</gene>
<accession>A0A026VV35</accession>
<keyword evidence="2" id="KW-1185">Reference proteome</keyword>